<feature type="transmembrane region" description="Helical" evidence="8">
    <location>
        <begin position="198"/>
        <end position="219"/>
    </location>
</feature>
<feature type="transmembrane region" description="Helical" evidence="8">
    <location>
        <begin position="340"/>
        <end position="358"/>
    </location>
</feature>
<evidence type="ECO:0000256" key="5">
    <source>
        <dbReference type="ARBA" id="ARBA00022692"/>
    </source>
</evidence>
<dbReference type="PANTHER" id="PTHR33908">
    <property type="entry name" value="MANNOSYLTRANSFERASE YKCB-RELATED"/>
    <property type="match status" value="1"/>
</dbReference>
<comment type="caution">
    <text evidence="10">The sequence shown here is derived from an EMBL/GenBank/DDBJ whole genome shotgun (WGS) entry which is preliminary data.</text>
</comment>
<sequence>MIAAVGILLLTIATRQAAVTVWWSDASTDPDAYVGIAESLVGNCYCTPGTTSPTAYRPPLYPYLLASWLLDNPEQRPSAWAVRGLNLLFSVLLAGALLCAALLRGPKRVLLVTGAILALDPLLIRATPVPMTELCFTTLTTAALLLLGGQRDACLPPRLLTFAGCLLGLAALCRPTIWPFIGLYSLGLLVAHRRQLRAAAVSLAVMWLVIAVVVSPWVIRNQLVLGHPILTTTHGGYTLLLGNNPVFYDEVARQPWGTVWDGASLDRWQRKMLAEMNADLGPNAGEVAQDRWQAKRAWRHIADDPAGFGWAVWYRVRSLWSLSPRGPAGEALPGVVRGLIALWYAALFAGAIAGAVTWKRSRQPGLWVLLLFIAALQLLHLVYWTDTRMRAPLHPVLAVLAAVAIDSVERRRSQK</sequence>
<evidence type="ECO:0008006" key="11">
    <source>
        <dbReference type="Google" id="ProtNLM"/>
    </source>
</evidence>
<evidence type="ECO:0000256" key="9">
    <source>
        <dbReference type="SAM" id="SignalP"/>
    </source>
</evidence>
<organism evidence="10">
    <name type="scientific">Schlesneria paludicola</name>
    <dbReference type="NCBI Taxonomy" id="360056"/>
    <lineage>
        <taxon>Bacteria</taxon>
        <taxon>Pseudomonadati</taxon>
        <taxon>Planctomycetota</taxon>
        <taxon>Planctomycetia</taxon>
        <taxon>Planctomycetales</taxon>
        <taxon>Planctomycetaceae</taxon>
        <taxon>Schlesneria</taxon>
    </lineage>
</organism>
<accession>A0A7C2JZ45</accession>
<evidence type="ECO:0000313" key="10">
    <source>
        <dbReference type="EMBL" id="HEN16226.1"/>
    </source>
</evidence>
<evidence type="ECO:0000256" key="3">
    <source>
        <dbReference type="ARBA" id="ARBA00022676"/>
    </source>
</evidence>
<keyword evidence="2" id="KW-1003">Cell membrane</keyword>
<keyword evidence="6 8" id="KW-1133">Transmembrane helix</keyword>
<protein>
    <recommendedName>
        <fullName evidence="11">Glycosyltransferase RgtA/B/C/D-like domain-containing protein</fullName>
    </recommendedName>
</protein>
<dbReference type="InterPro" id="IPR050297">
    <property type="entry name" value="LipidA_mod_glycosyltrf_83"/>
</dbReference>
<name>A0A7C2JZ45_9PLAN</name>
<feature type="transmembrane region" description="Helical" evidence="8">
    <location>
        <begin position="123"/>
        <end position="147"/>
    </location>
</feature>
<proteinExistence type="predicted"/>
<keyword evidence="5 8" id="KW-0812">Transmembrane</keyword>
<dbReference type="AlphaFoldDB" id="A0A7C2JZ45"/>
<feature type="chain" id="PRO_5028004823" description="Glycosyltransferase RgtA/B/C/D-like domain-containing protein" evidence="9">
    <location>
        <begin position="18"/>
        <end position="415"/>
    </location>
</feature>
<dbReference type="GO" id="GO:0016763">
    <property type="term" value="F:pentosyltransferase activity"/>
    <property type="evidence" value="ECO:0007669"/>
    <property type="project" value="TreeGrafter"/>
</dbReference>
<keyword evidence="3" id="KW-0328">Glycosyltransferase</keyword>
<dbReference type="EMBL" id="DSOK01000342">
    <property type="protein sequence ID" value="HEN16226.1"/>
    <property type="molecule type" value="Genomic_DNA"/>
</dbReference>
<keyword evidence="4" id="KW-0808">Transferase</keyword>
<evidence type="ECO:0000256" key="8">
    <source>
        <dbReference type="SAM" id="Phobius"/>
    </source>
</evidence>
<evidence type="ECO:0000256" key="4">
    <source>
        <dbReference type="ARBA" id="ARBA00022679"/>
    </source>
</evidence>
<feature type="transmembrane region" description="Helical" evidence="8">
    <location>
        <begin position="80"/>
        <end position="103"/>
    </location>
</feature>
<feature type="transmembrane region" description="Helical" evidence="8">
    <location>
        <begin position="159"/>
        <end position="186"/>
    </location>
</feature>
<comment type="subcellular location">
    <subcellularLocation>
        <location evidence="1">Cell membrane</location>
        <topology evidence="1">Multi-pass membrane protein</topology>
    </subcellularLocation>
</comment>
<feature type="signal peptide" evidence="9">
    <location>
        <begin position="1"/>
        <end position="17"/>
    </location>
</feature>
<reference evidence="10" key="1">
    <citation type="journal article" date="2020" name="mSystems">
        <title>Genome- and Community-Level Interaction Insights into Carbon Utilization and Element Cycling Functions of Hydrothermarchaeota in Hydrothermal Sediment.</title>
        <authorList>
            <person name="Zhou Z."/>
            <person name="Liu Y."/>
            <person name="Xu W."/>
            <person name="Pan J."/>
            <person name="Luo Z.H."/>
            <person name="Li M."/>
        </authorList>
    </citation>
    <scope>NUCLEOTIDE SEQUENCE [LARGE SCALE GENOMIC DNA]</scope>
    <source>
        <strain evidence="10">SpSt-339</strain>
    </source>
</reference>
<gene>
    <name evidence="10" type="ORF">ENQ76_12255</name>
</gene>
<dbReference type="GO" id="GO:0005886">
    <property type="term" value="C:plasma membrane"/>
    <property type="evidence" value="ECO:0007669"/>
    <property type="project" value="UniProtKB-SubCell"/>
</dbReference>
<keyword evidence="7 8" id="KW-0472">Membrane</keyword>
<dbReference type="GO" id="GO:0009103">
    <property type="term" value="P:lipopolysaccharide biosynthetic process"/>
    <property type="evidence" value="ECO:0007669"/>
    <property type="project" value="UniProtKB-ARBA"/>
</dbReference>
<keyword evidence="9" id="KW-0732">Signal</keyword>
<evidence type="ECO:0000256" key="7">
    <source>
        <dbReference type="ARBA" id="ARBA00023136"/>
    </source>
</evidence>
<evidence type="ECO:0000256" key="1">
    <source>
        <dbReference type="ARBA" id="ARBA00004651"/>
    </source>
</evidence>
<dbReference type="PANTHER" id="PTHR33908:SF11">
    <property type="entry name" value="MEMBRANE PROTEIN"/>
    <property type="match status" value="1"/>
</dbReference>
<evidence type="ECO:0000256" key="6">
    <source>
        <dbReference type="ARBA" id="ARBA00022989"/>
    </source>
</evidence>
<feature type="transmembrane region" description="Helical" evidence="8">
    <location>
        <begin position="365"/>
        <end position="385"/>
    </location>
</feature>
<evidence type="ECO:0000256" key="2">
    <source>
        <dbReference type="ARBA" id="ARBA00022475"/>
    </source>
</evidence>